<organism evidence="5 6">
    <name type="scientific">Shimazuella alba</name>
    <dbReference type="NCBI Taxonomy" id="2690964"/>
    <lineage>
        <taxon>Bacteria</taxon>
        <taxon>Bacillati</taxon>
        <taxon>Bacillota</taxon>
        <taxon>Bacilli</taxon>
        <taxon>Bacillales</taxon>
        <taxon>Thermoactinomycetaceae</taxon>
        <taxon>Shimazuella</taxon>
    </lineage>
</organism>
<dbReference type="InterPro" id="IPR026881">
    <property type="entry name" value="WYL_dom"/>
</dbReference>
<dbReference type="AlphaFoldDB" id="A0A6I4VSV5"/>
<proteinExistence type="predicted"/>
<dbReference type="InterPro" id="IPR057727">
    <property type="entry name" value="WCX_dom"/>
</dbReference>
<dbReference type="Pfam" id="PF08279">
    <property type="entry name" value="HTH_11"/>
    <property type="match status" value="1"/>
</dbReference>
<dbReference type="SUPFAM" id="SSF46785">
    <property type="entry name" value="Winged helix' DNA-binding domain"/>
    <property type="match status" value="1"/>
</dbReference>
<keyword evidence="3" id="KW-0804">Transcription</keyword>
<sequence length="326" mass="38126">MLGEKMRINRLFSILLNLQLHEQLTTKELAQKLEVSERTIHRDMDVLSAEGFPVYAEKGKYGGWKLLQNYKPKIMQLNQEEMPVLFLPLSEKIQQDLGIKKEVELAQMKLLSILPQKTRKDAEYMLERIHLDSSHWHPTKKDQVFLASLQNALWRDQKVWIEYLRADQENRKRLVNPLGLVAKGSTWYLIASLDDQIRTYRVDRIKQVEVTEESFTRPHDFCLASYWKKSTEQFVERLPQYHVVAQVDAAILQNLSYAGRFPKIDVLEEQMQAGWSKVALQFQVEQEALAFIMGFGAKIRVIEPDVLRRKIQQKSEEIVALYKGKA</sequence>
<keyword evidence="6" id="KW-1185">Reference proteome</keyword>
<dbReference type="Pfam" id="PF13280">
    <property type="entry name" value="WYL"/>
    <property type="match status" value="1"/>
</dbReference>
<dbReference type="GO" id="GO:0003700">
    <property type="term" value="F:DNA-binding transcription factor activity"/>
    <property type="evidence" value="ECO:0007669"/>
    <property type="project" value="InterPro"/>
</dbReference>
<feature type="domain" description="HTH deoR-type" evidence="4">
    <location>
        <begin position="7"/>
        <end position="62"/>
    </location>
</feature>
<protein>
    <submittedName>
        <fullName evidence="5">WYL domain-containing protein</fullName>
    </submittedName>
</protein>
<keyword evidence="1" id="KW-0805">Transcription regulation</keyword>
<accession>A0A6I4VSV5</accession>
<name>A0A6I4VSV5_9BACL</name>
<dbReference type="InterPro" id="IPR028349">
    <property type="entry name" value="PafC-like"/>
</dbReference>
<dbReference type="Pfam" id="PF25583">
    <property type="entry name" value="WCX"/>
    <property type="match status" value="1"/>
</dbReference>
<dbReference type="InterPro" id="IPR051534">
    <property type="entry name" value="CBASS_pafABC_assoc_protein"/>
</dbReference>
<dbReference type="PROSITE" id="PS52050">
    <property type="entry name" value="WYL"/>
    <property type="match status" value="1"/>
</dbReference>
<evidence type="ECO:0000256" key="1">
    <source>
        <dbReference type="ARBA" id="ARBA00023015"/>
    </source>
</evidence>
<dbReference type="Gene3D" id="1.10.10.10">
    <property type="entry name" value="Winged helix-like DNA-binding domain superfamily/Winged helix DNA-binding domain"/>
    <property type="match status" value="1"/>
</dbReference>
<dbReference type="InterPro" id="IPR018356">
    <property type="entry name" value="Tscrpt_reg_HTH_DeoR_CS"/>
</dbReference>
<dbReference type="PROSITE" id="PS51000">
    <property type="entry name" value="HTH_DEOR_2"/>
    <property type="match status" value="1"/>
</dbReference>
<evidence type="ECO:0000313" key="5">
    <source>
        <dbReference type="EMBL" id="MXQ54103.1"/>
    </source>
</evidence>
<dbReference type="InterPro" id="IPR036388">
    <property type="entry name" value="WH-like_DNA-bd_sf"/>
</dbReference>
<evidence type="ECO:0000256" key="2">
    <source>
        <dbReference type="ARBA" id="ARBA00023125"/>
    </source>
</evidence>
<dbReference type="GO" id="GO:0003677">
    <property type="term" value="F:DNA binding"/>
    <property type="evidence" value="ECO:0007669"/>
    <property type="project" value="UniProtKB-KW"/>
</dbReference>
<dbReference type="InterPro" id="IPR036390">
    <property type="entry name" value="WH_DNA-bd_sf"/>
</dbReference>
<evidence type="ECO:0000259" key="4">
    <source>
        <dbReference type="PROSITE" id="PS51000"/>
    </source>
</evidence>
<dbReference type="EMBL" id="WUUL01000006">
    <property type="protein sequence ID" value="MXQ54103.1"/>
    <property type="molecule type" value="Genomic_DNA"/>
</dbReference>
<evidence type="ECO:0000256" key="3">
    <source>
        <dbReference type="ARBA" id="ARBA00023163"/>
    </source>
</evidence>
<gene>
    <name evidence="5" type="ORF">GSM42_10330</name>
</gene>
<comment type="caution">
    <text evidence="5">The sequence shown here is derived from an EMBL/GenBank/DDBJ whole genome shotgun (WGS) entry which is preliminary data.</text>
</comment>
<dbReference type="PROSITE" id="PS00894">
    <property type="entry name" value="HTH_DEOR_1"/>
    <property type="match status" value="1"/>
</dbReference>
<dbReference type="PIRSF" id="PIRSF016838">
    <property type="entry name" value="PafC"/>
    <property type="match status" value="1"/>
</dbReference>
<evidence type="ECO:0000313" key="6">
    <source>
        <dbReference type="Proteomes" id="UP000430692"/>
    </source>
</evidence>
<dbReference type="PANTHER" id="PTHR34580">
    <property type="match status" value="1"/>
</dbReference>
<dbReference type="InterPro" id="IPR013196">
    <property type="entry name" value="HTH_11"/>
</dbReference>
<dbReference type="Proteomes" id="UP000430692">
    <property type="component" value="Unassembled WGS sequence"/>
</dbReference>
<reference evidence="5 6" key="1">
    <citation type="submission" date="2019-12" db="EMBL/GenBank/DDBJ databases">
        <title>Whole-genome analyses of novel actinobacteria.</title>
        <authorList>
            <person name="Sahin N."/>
            <person name="Saygin H."/>
        </authorList>
    </citation>
    <scope>NUCLEOTIDE SEQUENCE [LARGE SCALE GENOMIC DNA]</scope>
    <source>
        <strain evidence="5 6">KC615</strain>
    </source>
</reference>
<dbReference type="InterPro" id="IPR001034">
    <property type="entry name" value="DeoR_HTH"/>
</dbReference>
<dbReference type="PANTHER" id="PTHR34580:SF1">
    <property type="entry name" value="PROTEIN PAFC"/>
    <property type="match status" value="1"/>
</dbReference>
<keyword evidence="2" id="KW-0238">DNA-binding</keyword>